<dbReference type="OrthoDB" id="5426911at2759"/>
<feature type="region of interest" description="Disordered" evidence="1">
    <location>
        <begin position="1"/>
        <end position="47"/>
    </location>
</feature>
<feature type="compositionally biased region" description="Polar residues" evidence="1">
    <location>
        <begin position="33"/>
        <end position="47"/>
    </location>
</feature>
<sequence>MTATLSCTPGGGQRAPGSACNPTSKNAERKRQQLQQRRSTYPTQTTANVTACRRASKLPLPSNSLSSSSRPCRSLPSRLDFYDIAPIAPTDPDYITRLWHDVMSAKHGVGGVRRGGSFIPTRSKGNTTADTSPTETSLSEAHTSVSKGARVTIKDFVASVLMPYGITLIETETTVSFYEHFSLPEELISRDHATRLDSYEKKFPFNIWLKPFTDVVQRIQKQYRLMDMDKCLESEFQAFALEAIFFREPLEERRTLDITIKPVRVLQRVPERASKGSEPLPKSFLAPPRQDPSGKPYDWDIRPDCAYYISLEAFDEDDQSKDKE</sequence>
<dbReference type="EMBL" id="DF977492">
    <property type="protein sequence ID" value="GAP90794.1"/>
    <property type="molecule type" value="Genomic_DNA"/>
</dbReference>
<organism evidence="2">
    <name type="scientific">Rosellinia necatrix</name>
    <name type="common">White root-rot fungus</name>
    <dbReference type="NCBI Taxonomy" id="77044"/>
    <lineage>
        <taxon>Eukaryota</taxon>
        <taxon>Fungi</taxon>
        <taxon>Dikarya</taxon>
        <taxon>Ascomycota</taxon>
        <taxon>Pezizomycotina</taxon>
        <taxon>Sordariomycetes</taxon>
        <taxon>Xylariomycetidae</taxon>
        <taxon>Xylariales</taxon>
        <taxon>Xylariaceae</taxon>
        <taxon>Rosellinia</taxon>
    </lineage>
</organism>
<accession>A0A1W2TQQ3</accession>
<feature type="region of interest" description="Disordered" evidence="1">
    <location>
        <begin position="114"/>
        <end position="143"/>
    </location>
</feature>
<evidence type="ECO:0000256" key="1">
    <source>
        <dbReference type="SAM" id="MobiDB-lite"/>
    </source>
</evidence>
<proteinExistence type="predicted"/>
<feature type="compositionally biased region" description="Polar residues" evidence="1">
    <location>
        <begin position="123"/>
        <end position="143"/>
    </location>
</feature>
<evidence type="ECO:0000313" key="2">
    <source>
        <dbReference type="EMBL" id="GAP90794.1"/>
    </source>
</evidence>
<dbReference type="Proteomes" id="UP000054516">
    <property type="component" value="Unassembled WGS sequence"/>
</dbReference>
<feature type="region of interest" description="Disordered" evidence="1">
    <location>
        <begin position="271"/>
        <end position="298"/>
    </location>
</feature>
<protein>
    <submittedName>
        <fullName evidence="2">Uncharacterized protein</fullName>
    </submittedName>
</protein>
<reference evidence="2" key="1">
    <citation type="submission" date="2016-03" db="EMBL/GenBank/DDBJ databases">
        <title>Draft genome sequence of Rosellinia necatrix.</title>
        <authorList>
            <person name="Kanematsu S."/>
        </authorList>
    </citation>
    <scope>NUCLEOTIDE SEQUENCE [LARGE SCALE GENOMIC DNA]</scope>
    <source>
        <strain evidence="2">W97</strain>
    </source>
</reference>
<keyword evidence="3" id="KW-1185">Reference proteome</keyword>
<gene>
    <name evidence="2" type="ORF">SAMD00023353_4700520</name>
</gene>
<name>A0A1W2TQQ3_ROSNE</name>
<evidence type="ECO:0000313" key="3">
    <source>
        <dbReference type="Proteomes" id="UP000054516"/>
    </source>
</evidence>
<dbReference type="AlphaFoldDB" id="A0A1W2TQQ3"/>